<accession>A0AAD1TAJ5</accession>
<proteinExistence type="predicted"/>
<feature type="compositionally biased region" description="Basic and acidic residues" evidence="7">
    <location>
        <begin position="655"/>
        <end position="674"/>
    </location>
</feature>
<dbReference type="InterPro" id="IPR000504">
    <property type="entry name" value="RRM_dom"/>
</dbReference>
<dbReference type="EMBL" id="OW240922">
    <property type="protein sequence ID" value="CAH2322532.1"/>
    <property type="molecule type" value="Genomic_DNA"/>
</dbReference>
<protein>
    <submittedName>
        <fullName evidence="10">RNA-binding 20</fullName>
    </submittedName>
</protein>
<feature type="compositionally biased region" description="Basic and acidic residues" evidence="7">
    <location>
        <begin position="596"/>
        <end position="617"/>
    </location>
</feature>
<comment type="subcellular location">
    <subcellularLocation>
        <location evidence="1">Nucleus</location>
    </subcellularLocation>
</comment>
<dbReference type="CDD" id="cd12685">
    <property type="entry name" value="RRM_RBM20"/>
    <property type="match status" value="1"/>
</dbReference>
<evidence type="ECO:0000256" key="1">
    <source>
        <dbReference type="ARBA" id="ARBA00004123"/>
    </source>
</evidence>
<dbReference type="GO" id="GO:0008270">
    <property type="term" value="F:zinc ion binding"/>
    <property type="evidence" value="ECO:0007669"/>
    <property type="project" value="UniProtKB-KW"/>
</dbReference>
<dbReference type="AlphaFoldDB" id="A0AAD1TAJ5"/>
<dbReference type="SMART" id="SM00360">
    <property type="entry name" value="RRM"/>
    <property type="match status" value="1"/>
</dbReference>
<feature type="compositionally biased region" description="Basic and acidic residues" evidence="7">
    <location>
        <begin position="683"/>
        <end position="722"/>
    </location>
</feature>
<dbReference type="SUPFAM" id="SSF54928">
    <property type="entry name" value="RNA-binding domain, RBD"/>
    <property type="match status" value="1"/>
</dbReference>
<feature type="region of interest" description="Disordered" evidence="7">
    <location>
        <begin position="596"/>
        <end position="793"/>
    </location>
</feature>
<dbReference type="InterPro" id="IPR012677">
    <property type="entry name" value="Nucleotide-bd_a/b_plait_sf"/>
</dbReference>
<feature type="region of interest" description="Disordered" evidence="7">
    <location>
        <begin position="876"/>
        <end position="926"/>
    </location>
</feature>
<feature type="domain" description="Matrin-type" evidence="9">
    <location>
        <begin position="1028"/>
        <end position="1059"/>
    </location>
</feature>
<reference evidence="10" key="1">
    <citation type="submission" date="2022-03" db="EMBL/GenBank/DDBJ databases">
        <authorList>
            <person name="Alioto T."/>
            <person name="Alioto T."/>
            <person name="Gomez Garrido J."/>
        </authorList>
    </citation>
    <scope>NUCLEOTIDE SEQUENCE</scope>
</reference>
<feature type="domain" description="RRM" evidence="8">
    <location>
        <begin position="427"/>
        <end position="502"/>
    </location>
</feature>
<dbReference type="GO" id="GO:0005634">
    <property type="term" value="C:nucleus"/>
    <property type="evidence" value="ECO:0007669"/>
    <property type="project" value="UniProtKB-SubCell"/>
</dbReference>
<keyword evidence="5" id="KW-0539">Nucleus</keyword>
<feature type="region of interest" description="Disordered" evidence="7">
    <location>
        <begin position="265"/>
        <end position="288"/>
    </location>
</feature>
<keyword evidence="11" id="KW-1185">Reference proteome</keyword>
<evidence type="ECO:0000256" key="7">
    <source>
        <dbReference type="SAM" id="MobiDB-lite"/>
    </source>
</evidence>
<gene>
    <name evidence="10" type="ORF">PECUL_23A014059</name>
</gene>
<feature type="compositionally biased region" description="Basic and acidic residues" evidence="7">
    <location>
        <begin position="625"/>
        <end position="647"/>
    </location>
</feature>
<feature type="region of interest" description="Disordered" evidence="7">
    <location>
        <begin position="1"/>
        <end position="32"/>
    </location>
</feature>
<evidence type="ECO:0000256" key="2">
    <source>
        <dbReference type="ARBA" id="ARBA00022723"/>
    </source>
</evidence>
<evidence type="ECO:0000313" key="11">
    <source>
        <dbReference type="Proteomes" id="UP001295444"/>
    </source>
</evidence>
<feature type="compositionally biased region" description="Polar residues" evidence="7">
    <location>
        <begin position="557"/>
        <end position="577"/>
    </location>
</feature>
<keyword evidence="2" id="KW-0479">Metal-binding</keyword>
<dbReference type="PANTHER" id="PTHR15592">
    <property type="entry name" value="MATRIN 3/NUCLEAR PROTEIN 220-RELATED"/>
    <property type="match status" value="1"/>
</dbReference>
<dbReference type="InterPro" id="IPR003604">
    <property type="entry name" value="Matrin/U1-like-C_Znf_C2H2"/>
</dbReference>
<evidence type="ECO:0000256" key="5">
    <source>
        <dbReference type="ARBA" id="ARBA00023242"/>
    </source>
</evidence>
<evidence type="ECO:0000259" key="9">
    <source>
        <dbReference type="PROSITE" id="PS50171"/>
    </source>
</evidence>
<evidence type="ECO:0000256" key="3">
    <source>
        <dbReference type="ARBA" id="ARBA00022771"/>
    </source>
</evidence>
<name>A0AAD1TAJ5_PELCU</name>
<keyword evidence="3" id="KW-0863">Zinc-finger</keyword>
<dbReference type="InterPro" id="IPR000690">
    <property type="entry name" value="Matrin/U1-C_Znf_C2H2"/>
</dbReference>
<feature type="region of interest" description="Disordered" evidence="7">
    <location>
        <begin position="538"/>
        <end position="582"/>
    </location>
</feature>
<keyword evidence="4" id="KW-0862">Zinc</keyword>
<feature type="compositionally biased region" description="Low complexity" evidence="7">
    <location>
        <begin position="544"/>
        <end position="556"/>
    </location>
</feature>
<keyword evidence="6" id="KW-0694">RNA-binding</keyword>
<evidence type="ECO:0000259" key="8">
    <source>
        <dbReference type="PROSITE" id="PS50102"/>
    </source>
</evidence>
<dbReference type="InterPro" id="IPR034790">
    <property type="entry name" value="RBM20_RRM"/>
</dbReference>
<evidence type="ECO:0000256" key="4">
    <source>
        <dbReference type="ARBA" id="ARBA00022833"/>
    </source>
</evidence>
<dbReference type="PROSITE" id="PS50102">
    <property type="entry name" value="RRM"/>
    <property type="match status" value="1"/>
</dbReference>
<dbReference type="PROSITE" id="PS50171">
    <property type="entry name" value="ZF_MATRIN"/>
    <property type="match status" value="1"/>
</dbReference>
<evidence type="ECO:0000256" key="6">
    <source>
        <dbReference type="PROSITE-ProRule" id="PRU00176"/>
    </source>
</evidence>
<sequence>MLPAAMSQPRDHREPEPSGGTVRPQLGQNVTPFLDSNPFNNTLSGGAANPLLPSPASLQLAQLQAHLTLQRLKFAQSAVTNNTAAATVLNQVLSKVAMSQPLFNPLRNATMIGAHGVSSLASTMHNARFPSSGVPFSAQNQAMAPKHPSQNSMPTFGKGMGGSKPGTFYSGSKAFSADNEQPVYHGFTVNTTSSSSTADGQYGPKHDHPSGYKKEYFDTQRQHQSMSKKGDIGLVPHGNTQNNQWESSRVWQSPNQHYEARNELYNPEEPTPDTKFSPSNSPAFSRHNNGKTANCVTNMKTLQPHELNDFHGIPPLHLPHTCTMCDKKVFNLKDWELHVKGRMHIQKVMGVSENAGIHCVSSANDGILAPSMNTDFNPIGNEGFPGDVDQLCMPSAPAASFLQSGLPFPGPPSSAIKFAQRKSNTGRVVHICNLPEGSCNENDVVNLGLPFGKVTNYILMKSTNQAFLEMAYIEAAEAMVQYYQEKPAMINEEKLLIRMSKRYQELQLKKPGKNVDAIIHDIHSQRGRDMFRDTDRYRNEMTRSRSPVSRSLSPRSHTPSYTSCSSTHSPLGTTRTEWGNGRESWDQTAYGRWEEDREQGAWRDSAEEKRDRTDHWVHERKHYSRQLEKLELDDRTDASRGHRDKYGNPHSTRYKGREGKYYRKESKLKSEGKSQDTSGKPKRKEEGKVRDVKESHSEDLSKKEISEPKSMKECDSEKDTDKRKKINSSGEEELNEGIKKSKDERPIDKKEENNVLVSGSNKQGNKLEDAKTETARHKEEDWESGSETWYPTNMEELVTVDEVGEEDLIIEPDITELEEIVSMEPKESLNCIQMCPHGMSTVNLECRSNQSTRSECSSPQEASIAMSYASLRETASPASSSYGPVANVPDININTEQKLEEKDVSSRASSLHEKEDPGGSSENLNKVNDLQAKDCRGNREDNLDTCVGVYNSMDLQEDNNVKLMSMHAQEKRHDTRDQDLSISEEKSLEVPEFGSKEIHSSPSWEQDDVFTDLSIPLGVEFVVPRTGFYCKLCGLFYTNEEVAKTSHCRSRVHYKNLQGYLSRLADGSLGKAGMEGVLHQDDVGIVPQFEKNRP</sequence>
<feature type="compositionally biased region" description="Basic and acidic residues" evidence="7">
    <location>
        <begin position="736"/>
        <end position="753"/>
    </location>
</feature>
<feature type="compositionally biased region" description="Polar residues" evidence="7">
    <location>
        <begin position="755"/>
        <end position="764"/>
    </location>
</feature>
<organism evidence="10 11">
    <name type="scientific">Pelobates cultripes</name>
    <name type="common">Western spadefoot toad</name>
    <dbReference type="NCBI Taxonomy" id="61616"/>
    <lineage>
        <taxon>Eukaryota</taxon>
        <taxon>Metazoa</taxon>
        <taxon>Chordata</taxon>
        <taxon>Craniata</taxon>
        <taxon>Vertebrata</taxon>
        <taxon>Euteleostomi</taxon>
        <taxon>Amphibia</taxon>
        <taxon>Batrachia</taxon>
        <taxon>Anura</taxon>
        <taxon>Pelobatoidea</taxon>
        <taxon>Pelobatidae</taxon>
        <taxon>Pelobates</taxon>
    </lineage>
</organism>
<feature type="compositionally biased region" description="Polar residues" evidence="7">
    <location>
        <begin position="274"/>
        <end position="288"/>
    </location>
</feature>
<feature type="compositionally biased region" description="Basic and acidic residues" evidence="7">
    <location>
        <begin position="897"/>
        <end position="917"/>
    </location>
</feature>
<dbReference type="GO" id="GO:0003723">
    <property type="term" value="F:RNA binding"/>
    <property type="evidence" value="ECO:0007669"/>
    <property type="project" value="UniProtKB-UniRule"/>
</dbReference>
<dbReference type="InterPro" id="IPR035979">
    <property type="entry name" value="RBD_domain_sf"/>
</dbReference>
<dbReference type="SMART" id="SM00451">
    <property type="entry name" value="ZnF_U1"/>
    <property type="match status" value="2"/>
</dbReference>
<evidence type="ECO:0000313" key="10">
    <source>
        <dbReference type="EMBL" id="CAH2322532.1"/>
    </source>
</evidence>
<dbReference type="Proteomes" id="UP001295444">
    <property type="component" value="Chromosome 11"/>
</dbReference>
<feature type="compositionally biased region" description="Basic and acidic residues" evidence="7">
    <location>
        <begin position="765"/>
        <end position="780"/>
    </location>
</feature>
<dbReference type="Gene3D" id="3.30.70.330">
    <property type="match status" value="1"/>
</dbReference>